<dbReference type="InterPro" id="IPR050678">
    <property type="entry name" value="DNA_Partitioning_ATPase"/>
</dbReference>
<gene>
    <name evidence="2" type="ORF">J3U87_24315</name>
</gene>
<dbReference type="Pfam" id="PF13614">
    <property type="entry name" value="AAA_31"/>
    <property type="match status" value="1"/>
</dbReference>
<dbReference type="PANTHER" id="PTHR13696">
    <property type="entry name" value="P-LOOP CONTAINING NUCLEOSIDE TRIPHOSPHATE HYDROLASE"/>
    <property type="match status" value="1"/>
</dbReference>
<dbReference type="EMBL" id="CP071793">
    <property type="protein sequence ID" value="QTD48718.1"/>
    <property type="molecule type" value="Genomic_DNA"/>
</dbReference>
<dbReference type="CDD" id="cd02042">
    <property type="entry name" value="ParAB_family"/>
    <property type="match status" value="1"/>
</dbReference>
<dbReference type="PANTHER" id="PTHR13696:SF99">
    <property type="entry name" value="COBYRINIC ACID AC-DIAMIDE SYNTHASE"/>
    <property type="match status" value="1"/>
</dbReference>
<keyword evidence="3" id="KW-1185">Reference proteome</keyword>
<proteinExistence type="predicted"/>
<evidence type="ECO:0000313" key="2">
    <source>
        <dbReference type="EMBL" id="QTD48718.1"/>
    </source>
</evidence>
<reference evidence="2" key="1">
    <citation type="submission" date="2021-03" db="EMBL/GenBank/DDBJ databases">
        <title>Acanthopleuribacteraceae sp. M133.</title>
        <authorList>
            <person name="Wang G."/>
        </authorList>
    </citation>
    <scope>NUCLEOTIDE SEQUENCE</scope>
    <source>
        <strain evidence="2">M133</strain>
    </source>
</reference>
<dbReference type="AlphaFoldDB" id="A0A8A4TIU4"/>
<name>A0A8A4TIU4_SULCO</name>
<dbReference type="InterPro" id="IPR027417">
    <property type="entry name" value="P-loop_NTPase"/>
</dbReference>
<dbReference type="SUPFAM" id="SSF52540">
    <property type="entry name" value="P-loop containing nucleoside triphosphate hydrolases"/>
    <property type="match status" value="1"/>
</dbReference>
<dbReference type="Gene3D" id="3.40.50.300">
    <property type="entry name" value="P-loop containing nucleotide triphosphate hydrolases"/>
    <property type="match status" value="1"/>
</dbReference>
<dbReference type="InterPro" id="IPR025669">
    <property type="entry name" value="AAA_dom"/>
</dbReference>
<feature type="domain" description="AAA" evidence="1">
    <location>
        <begin position="6"/>
        <end position="176"/>
    </location>
</feature>
<accession>A0A8A4TIU4</accession>
<evidence type="ECO:0000259" key="1">
    <source>
        <dbReference type="Pfam" id="PF13614"/>
    </source>
</evidence>
<dbReference type="KEGG" id="scor:J3U87_24315"/>
<dbReference type="Proteomes" id="UP000663929">
    <property type="component" value="Chromosome"/>
</dbReference>
<organism evidence="2 3">
    <name type="scientific">Sulfidibacter corallicola</name>
    <dbReference type="NCBI Taxonomy" id="2818388"/>
    <lineage>
        <taxon>Bacteria</taxon>
        <taxon>Pseudomonadati</taxon>
        <taxon>Acidobacteriota</taxon>
        <taxon>Holophagae</taxon>
        <taxon>Acanthopleuribacterales</taxon>
        <taxon>Acanthopleuribacteraceae</taxon>
        <taxon>Sulfidibacter</taxon>
    </lineage>
</organism>
<dbReference type="RefSeq" id="WP_237378369.1">
    <property type="nucleotide sequence ID" value="NZ_CP071793.1"/>
</dbReference>
<evidence type="ECO:0000313" key="3">
    <source>
        <dbReference type="Proteomes" id="UP000663929"/>
    </source>
</evidence>
<sequence>MTLGLVIASQKGGVGKSTVALNLALTLAEIGYDTVLVDTDPQSAVNLNLGKGESQFQGLAQVIMGQVTVEETLLPTNHPRLRLLPKGRLAIHAVPAFELRLYHDRIPEKIIETPCLKDSIVIFDTPAGMGMITRAALRAGTHVLTPFRPDHLNLRSMNQLMETLAYIQAEENPNLQFLGFILNMFDKKRNAHQRVVTKLWCDIPLVLDTVLPHSELFEVAQDKKLPVVLMGPSPEARRFRQLAEEILERVGGREVSHEIRQLV</sequence>
<protein>
    <submittedName>
        <fullName evidence="2">ParA family protein</fullName>
    </submittedName>
</protein>